<dbReference type="InterPro" id="IPR001647">
    <property type="entry name" value="HTH_TetR"/>
</dbReference>
<dbReference type="KEGG" id="aez:C3E78_08585"/>
<dbReference type="SUPFAM" id="SSF46689">
    <property type="entry name" value="Homeodomain-like"/>
    <property type="match status" value="1"/>
</dbReference>
<dbReference type="Proteomes" id="UP000244384">
    <property type="component" value="Chromosome"/>
</dbReference>
<keyword evidence="2" id="KW-1185">Reference proteome</keyword>
<accession>A0A5F2EPH3</accession>
<proteinExistence type="predicted"/>
<reference evidence="2" key="1">
    <citation type="submission" date="2018-01" db="EMBL/GenBank/DDBJ databases">
        <authorList>
            <person name="Li J."/>
        </authorList>
    </citation>
    <scope>NUCLEOTIDE SEQUENCE [LARGE SCALE GENOMIC DNA]</scope>
    <source>
        <strain evidence="2">592</strain>
    </source>
</reference>
<dbReference type="Pfam" id="PF16925">
    <property type="entry name" value="TetR_C_13"/>
    <property type="match status" value="1"/>
</dbReference>
<dbReference type="Pfam" id="PF00440">
    <property type="entry name" value="TetR_N"/>
    <property type="match status" value="1"/>
</dbReference>
<dbReference type="InterPro" id="IPR009057">
    <property type="entry name" value="Homeodomain-like_sf"/>
</dbReference>
<dbReference type="Gene3D" id="1.10.10.60">
    <property type="entry name" value="Homeodomain-like"/>
    <property type="match status" value="1"/>
</dbReference>
<evidence type="ECO:0000313" key="1">
    <source>
        <dbReference type="EMBL" id="AWB92252.1"/>
    </source>
</evidence>
<protein>
    <submittedName>
        <fullName evidence="1">TetR/AcrR family transcriptional regulator</fullName>
    </submittedName>
</protein>
<dbReference type="SUPFAM" id="SSF48498">
    <property type="entry name" value="Tetracyclin repressor-like, C-terminal domain"/>
    <property type="match status" value="1"/>
</dbReference>
<evidence type="ECO:0000313" key="2">
    <source>
        <dbReference type="Proteomes" id="UP000244384"/>
    </source>
</evidence>
<sequence>MATAAGTSRDTTPFLANHSKMTYDGKMARPRKFDEDTVIEAARNQFWHHGYEGTSMAQLCEATGVGSQSLYGAFGSKRDLFVRTLGDYCGNQLTGLTQSEEAASDSWAWLMAAVTFEDDGRIGLTRDGCYLSDSAAALSRLDDKVHDASRRTFTEILGVFATALTRAKSQGVVRPDVNVEEAALSLLVAMQGVEFLRKSGLDDGQFEKAKSSTIDGLSRAFTIHAEN</sequence>
<accession>A0A2S0WLS8</accession>
<gene>
    <name evidence="1" type="ORF">C3E78_08585</name>
</gene>
<name>A0A2S0WLS8_9ACTN</name>
<organism evidence="1 2">
    <name type="scientific">Aeromicrobium chenweiae</name>
    <dbReference type="NCBI Taxonomy" id="2079793"/>
    <lineage>
        <taxon>Bacteria</taxon>
        <taxon>Bacillati</taxon>
        <taxon>Actinomycetota</taxon>
        <taxon>Actinomycetes</taxon>
        <taxon>Propionibacteriales</taxon>
        <taxon>Nocardioidaceae</taxon>
        <taxon>Aeromicrobium</taxon>
    </lineage>
</organism>
<dbReference type="InterPro" id="IPR011075">
    <property type="entry name" value="TetR_C"/>
</dbReference>
<dbReference type="PANTHER" id="PTHR47506:SF1">
    <property type="entry name" value="HTH-TYPE TRANSCRIPTIONAL REGULATOR YJDC"/>
    <property type="match status" value="1"/>
</dbReference>
<dbReference type="Gene3D" id="1.10.357.10">
    <property type="entry name" value="Tetracycline Repressor, domain 2"/>
    <property type="match status" value="1"/>
</dbReference>
<dbReference type="PROSITE" id="PS50977">
    <property type="entry name" value="HTH_TETR_2"/>
    <property type="match status" value="1"/>
</dbReference>
<dbReference type="GO" id="GO:0003677">
    <property type="term" value="F:DNA binding"/>
    <property type="evidence" value="ECO:0007669"/>
    <property type="project" value="UniProtKB-UniRule"/>
</dbReference>
<dbReference type="EMBL" id="CP026952">
    <property type="protein sequence ID" value="AWB92252.1"/>
    <property type="molecule type" value="Genomic_DNA"/>
</dbReference>
<dbReference type="InterPro" id="IPR036271">
    <property type="entry name" value="Tet_transcr_reg_TetR-rel_C_sf"/>
</dbReference>
<dbReference type="PANTHER" id="PTHR47506">
    <property type="entry name" value="TRANSCRIPTIONAL REGULATORY PROTEIN"/>
    <property type="match status" value="1"/>
</dbReference>
<dbReference type="AlphaFoldDB" id="A0A2S0WLS8"/>